<dbReference type="KEGG" id="sal:Sala_2222"/>
<feature type="domain" description="AB hydrolase-1" evidence="1">
    <location>
        <begin position="24"/>
        <end position="277"/>
    </location>
</feature>
<evidence type="ECO:0000313" key="3">
    <source>
        <dbReference type="Proteomes" id="UP000006578"/>
    </source>
</evidence>
<dbReference type="InterPro" id="IPR050471">
    <property type="entry name" value="AB_hydrolase"/>
</dbReference>
<reference evidence="2 3" key="1">
    <citation type="journal article" date="2009" name="Proc. Natl. Acad. Sci. U.S.A.">
        <title>The genomic basis of trophic strategy in marine bacteria.</title>
        <authorList>
            <person name="Lauro F.M."/>
            <person name="McDougald D."/>
            <person name="Thomas T."/>
            <person name="Williams T.J."/>
            <person name="Egan S."/>
            <person name="Rice S."/>
            <person name="DeMaere M.Z."/>
            <person name="Ting L."/>
            <person name="Ertan H."/>
            <person name="Johnson J."/>
            <person name="Ferriera S."/>
            <person name="Lapidus A."/>
            <person name="Anderson I."/>
            <person name="Kyrpides N."/>
            <person name="Munk A.C."/>
            <person name="Detter C."/>
            <person name="Han C.S."/>
            <person name="Brown M.V."/>
            <person name="Robb F.T."/>
            <person name="Kjelleberg S."/>
            <person name="Cavicchioli R."/>
        </authorList>
    </citation>
    <scope>NUCLEOTIDE SEQUENCE [LARGE SCALE GENOMIC DNA]</scope>
    <source>
        <strain evidence="3">DSM 13593 / LMG 18877 / RB2256</strain>
    </source>
</reference>
<dbReference type="AlphaFoldDB" id="Q1GQZ1"/>
<dbReference type="ESTHER" id="sphal-q1gqz1">
    <property type="family name" value="Aclacinomycin-methylesterase_RdmC"/>
</dbReference>
<dbReference type="Gene3D" id="3.40.50.1820">
    <property type="entry name" value="alpha/beta hydrolase"/>
    <property type="match status" value="1"/>
</dbReference>
<proteinExistence type="predicted"/>
<organism evidence="2 3">
    <name type="scientific">Sphingopyxis alaskensis (strain DSM 13593 / LMG 18877 / RB2256)</name>
    <name type="common">Sphingomonas alaskensis</name>
    <dbReference type="NCBI Taxonomy" id="317655"/>
    <lineage>
        <taxon>Bacteria</taxon>
        <taxon>Pseudomonadati</taxon>
        <taxon>Pseudomonadota</taxon>
        <taxon>Alphaproteobacteria</taxon>
        <taxon>Sphingomonadales</taxon>
        <taxon>Sphingomonadaceae</taxon>
        <taxon>Sphingopyxis</taxon>
    </lineage>
</organism>
<name>Q1GQZ1_SPHAL</name>
<dbReference type="GO" id="GO:0004806">
    <property type="term" value="F:triacylglycerol lipase activity"/>
    <property type="evidence" value="ECO:0007669"/>
    <property type="project" value="TreeGrafter"/>
</dbReference>
<dbReference type="SUPFAM" id="SSF53474">
    <property type="entry name" value="alpha/beta-Hydrolases"/>
    <property type="match status" value="1"/>
</dbReference>
<sequence>MQTEQAAVNGIDITYEDRGPKDAPAILLVMGLGGQLTLWPDEFVAALNDRGFRTIRYDNRDVGLSTRFDAAGVPNLKWMFVKAAIGLPVRPAYTLADMAADGLGLLDHLGIGRAHIVGVSMGGMISQHIAARYPDRVLSLTSIMSTTGNRRLPKARKEAMQALANRPMSGDKEALIAYGVKAARVIGSPGYPSDEERLQRRVRADFERGWYPPGFARQMAAIIADGDRRPMLKSIKAPTLVIHGEDDPLVPLAGGRDTAAHIAGARLLTIPGMGHDLPLALVDTLADAIAGHIGEEVAVAA</sequence>
<dbReference type="Proteomes" id="UP000006578">
    <property type="component" value="Chromosome"/>
</dbReference>
<dbReference type="EMBL" id="CP000356">
    <property type="protein sequence ID" value="ABF53931.1"/>
    <property type="molecule type" value="Genomic_DNA"/>
</dbReference>
<dbReference type="HOGENOM" id="CLU_020336_0_1_5"/>
<evidence type="ECO:0000259" key="1">
    <source>
        <dbReference type="Pfam" id="PF00561"/>
    </source>
</evidence>
<accession>Q1GQZ1</accession>
<dbReference type="OrthoDB" id="9798888at2"/>
<dbReference type="GO" id="GO:0046503">
    <property type="term" value="P:glycerolipid catabolic process"/>
    <property type="evidence" value="ECO:0007669"/>
    <property type="project" value="TreeGrafter"/>
</dbReference>
<gene>
    <name evidence="2" type="ordered locus">Sala_2222</name>
</gene>
<dbReference type="InterPro" id="IPR029058">
    <property type="entry name" value="AB_hydrolase_fold"/>
</dbReference>
<dbReference type="RefSeq" id="WP_011542507.1">
    <property type="nucleotide sequence ID" value="NC_008048.1"/>
</dbReference>
<keyword evidence="3" id="KW-1185">Reference proteome</keyword>
<dbReference type="PANTHER" id="PTHR43433">
    <property type="entry name" value="HYDROLASE, ALPHA/BETA FOLD FAMILY PROTEIN"/>
    <property type="match status" value="1"/>
</dbReference>
<evidence type="ECO:0000313" key="2">
    <source>
        <dbReference type="EMBL" id="ABF53931.1"/>
    </source>
</evidence>
<dbReference type="PANTHER" id="PTHR43433:SF5">
    <property type="entry name" value="AB HYDROLASE-1 DOMAIN-CONTAINING PROTEIN"/>
    <property type="match status" value="1"/>
</dbReference>
<dbReference type="InterPro" id="IPR000073">
    <property type="entry name" value="AB_hydrolase_1"/>
</dbReference>
<dbReference type="STRING" id="317655.Sala_2222"/>
<protein>
    <submittedName>
        <fullName evidence="2">Alpha/beta hydrolase fold</fullName>
    </submittedName>
</protein>
<keyword evidence="2" id="KW-0378">Hydrolase</keyword>
<dbReference type="eggNOG" id="COG2267">
    <property type="taxonomic scope" value="Bacteria"/>
</dbReference>
<dbReference type="Pfam" id="PF00561">
    <property type="entry name" value="Abhydrolase_1"/>
    <property type="match status" value="1"/>
</dbReference>